<protein>
    <submittedName>
        <fullName evidence="2">Uncharacterized protein</fullName>
    </submittedName>
</protein>
<proteinExistence type="predicted"/>
<feature type="region of interest" description="Disordered" evidence="1">
    <location>
        <begin position="121"/>
        <end position="162"/>
    </location>
</feature>
<dbReference type="Proteomes" id="UP001281003">
    <property type="component" value="Unassembled WGS sequence"/>
</dbReference>
<comment type="caution">
    <text evidence="2">The sequence shown here is derived from an EMBL/GenBank/DDBJ whole genome shotgun (WGS) entry which is preliminary data.</text>
</comment>
<gene>
    <name evidence="2" type="ORF">B0T20DRAFT_463398</name>
</gene>
<keyword evidence="3" id="KW-1185">Reference proteome</keyword>
<sequence length="180" mass="20839">MSHSKYFKAMFERMHEGQPHYTRKWAVKDAKPTGLTDAQRRIAAPPDNGEPAAALYAFLDITQYKPDWQPVAVEIMTRLDNNLEYVQLDNGFWYLLEEDGSYKHMTDAQFKDFLKWKAEKDADAKKEGARDPDETESDESEYVADFEDHDSDDEMITPDSSVELIDPELDKLNFEKDDSS</sequence>
<evidence type="ECO:0000313" key="2">
    <source>
        <dbReference type="EMBL" id="KAK3395801.1"/>
    </source>
</evidence>
<evidence type="ECO:0000256" key="1">
    <source>
        <dbReference type="SAM" id="MobiDB-lite"/>
    </source>
</evidence>
<feature type="compositionally biased region" description="Acidic residues" evidence="1">
    <location>
        <begin position="133"/>
        <end position="156"/>
    </location>
</feature>
<accession>A0AAE0P9F8</accession>
<reference evidence="2" key="1">
    <citation type="journal article" date="2023" name="Mol. Phylogenet. Evol.">
        <title>Genome-scale phylogeny and comparative genomics of the fungal order Sordariales.</title>
        <authorList>
            <person name="Hensen N."/>
            <person name="Bonometti L."/>
            <person name="Westerberg I."/>
            <person name="Brannstrom I.O."/>
            <person name="Guillou S."/>
            <person name="Cros-Aarteil S."/>
            <person name="Calhoun S."/>
            <person name="Haridas S."/>
            <person name="Kuo A."/>
            <person name="Mondo S."/>
            <person name="Pangilinan J."/>
            <person name="Riley R."/>
            <person name="LaButti K."/>
            <person name="Andreopoulos B."/>
            <person name="Lipzen A."/>
            <person name="Chen C."/>
            <person name="Yan M."/>
            <person name="Daum C."/>
            <person name="Ng V."/>
            <person name="Clum A."/>
            <person name="Steindorff A."/>
            <person name="Ohm R.A."/>
            <person name="Martin F."/>
            <person name="Silar P."/>
            <person name="Natvig D.O."/>
            <person name="Lalanne C."/>
            <person name="Gautier V."/>
            <person name="Ament-Velasquez S.L."/>
            <person name="Kruys A."/>
            <person name="Hutchinson M.I."/>
            <person name="Powell A.J."/>
            <person name="Barry K."/>
            <person name="Miller A.N."/>
            <person name="Grigoriev I.V."/>
            <person name="Debuchy R."/>
            <person name="Gladieux P."/>
            <person name="Hiltunen Thoren M."/>
            <person name="Johannesson H."/>
        </authorList>
    </citation>
    <scope>NUCLEOTIDE SEQUENCE</scope>
    <source>
        <strain evidence="2">FGSC 1904</strain>
    </source>
</reference>
<feature type="compositionally biased region" description="Basic and acidic residues" evidence="1">
    <location>
        <begin position="121"/>
        <end position="132"/>
    </location>
</feature>
<name>A0AAE0P9F8_SORBR</name>
<organism evidence="2 3">
    <name type="scientific">Sordaria brevicollis</name>
    <dbReference type="NCBI Taxonomy" id="83679"/>
    <lineage>
        <taxon>Eukaryota</taxon>
        <taxon>Fungi</taxon>
        <taxon>Dikarya</taxon>
        <taxon>Ascomycota</taxon>
        <taxon>Pezizomycotina</taxon>
        <taxon>Sordariomycetes</taxon>
        <taxon>Sordariomycetidae</taxon>
        <taxon>Sordariales</taxon>
        <taxon>Sordariaceae</taxon>
        <taxon>Sordaria</taxon>
    </lineage>
</organism>
<reference evidence="2" key="2">
    <citation type="submission" date="2023-07" db="EMBL/GenBank/DDBJ databases">
        <authorList>
            <consortium name="Lawrence Berkeley National Laboratory"/>
            <person name="Haridas S."/>
            <person name="Hensen N."/>
            <person name="Bonometti L."/>
            <person name="Westerberg I."/>
            <person name="Brannstrom I.O."/>
            <person name="Guillou S."/>
            <person name="Cros-Aarteil S."/>
            <person name="Calhoun S."/>
            <person name="Kuo A."/>
            <person name="Mondo S."/>
            <person name="Pangilinan J."/>
            <person name="Riley R."/>
            <person name="LaButti K."/>
            <person name="Andreopoulos B."/>
            <person name="Lipzen A."/>
            <person name="Chen C."/>
            <person name="Yanf M."/>
            <person name="Daum C."/>
            <person name="Ng V."/>
            <person name="Clum A."/>
            <person name="Steindorff A."/>
            <person name="Ohm R."/>
            <person name="Martin F."/>
            <person name="Silar P."/>
            <person name="Natvig D."/>
            <person name="Lalanne C."/>
            <person name="Gautier V."/>
            <person name="Ament-velasquez S.L."/>
            <person name="Kruys A."/>
            <person name="Hutchinson M.I."/>
            <person name="Powell A.J."/>
            <person name="Barry K."/>
            <person name="Miller A.N."/>
            <person name="Grigoriev I.V."/>
            <person name="Debuchy R."/>
            <person name="Gladieux P."/>
            <person name="Thoren M.H."/>
            <person name="Johannesson H."/>
        </authorList>
    </citation>
    <scope>NUCLEOTIDE SEQUENCE</scope>
    <source>
        <strain evidence="2">FGSC 1904</strain>
    </source>
</reference>
<dbReference type="EMBL" id="JAUTDP010000010">
    <property type="protein sequence ID" value="KAK3395801.1"/>
    <property type="molecule type" value="Genomic_DNA"/>
</dbReference>
<dbReference type="AlphaFoldDB" id="A0AAE0P9F8"/>
<evidence type="ECO:0000313" key="3">
    <source>
        <dbReference type="Proteomes" id="UP001281003"/>
    </source>
</evidence>